<dbReference type="PANTHER" id="PTHR10173">
    <property type="entry name" value="METHIONINE SULFOXIDE REDUCTASE"/>
    <property type="match status" value="1"/>
</dbReference>
<keyword evidence="7" id="KW-0560">Oxidoreductase</keyword>
<dbReference type="GO" id="GO:0033743">
    <property type="term" value="F:peptide-methionine (R)-S-oxide reductase activity"/>
    <property type="evidence" value="ECO:0007669"/>
    <property type="project" value="UniProtKB-EC"/>
</dbReference>
<evidence type="ECO:0000256" key="2">
    <source>
        <dbReference type="ARBA" id="ARBA00007174"/>
    </source>
</evidence>
<evidence type="ECO:0000259" key="10">
    <source>
        <dbReference type="PROSITE" id="PS51790"/>
    </source>
</evidence>
<dbReference type="FunFam" id="2.170.150.20:FF:000001">
    <property type="entry name" value="Peptide methionine sulfoxide reductase MsrB"/>
    <property type="match status" value="1"/>
</dbReference>
<dbReference type="eggNOG" id="COG0229">
    <property type="taxonomic scope" value="Bacteria"/>
</dbReference>
<evidence type="ECO:0000256" key="3">
    <source>
        <dbReference type="ARBA" id="ARBA00012499"/>
    </source>
</evidence>
<dbReference type="SUPFAM" id="SSF51316">
    <property type="entry name" value="Mss4-like"/>
    <property type="match status" value="1"/>
</dbReference>
<evidence type="ECO:0000256" key="7">
    <source>
        <dbReference type="ARBA" id="ARBA00023002"/>
    </source>
</evidence>
<evidence type="ECO:0000256" key="8">
    <source>
        <dbReference type="ARBA" id="ARBA00048488"/>
    </source>
</evidence>
<dbReference type="OrthoDB" id="9785497at2"/>
<proteinExistence type="inferred from homology"/>
<name>A0A091BL40_9GAMM</name>
<protein>
    <recommendedName>
        <fullName evidence="4">Peptide methionine sulfoxide reductase MsrB</fullName>
        <ecNumber evidence="3">1.8.4.12</ecNumber>
    </recommendedName>
    <alternativeName>
        <fullName evidence="9">Peptide-methionine (R)-S-oxide reductase</fullName>
    </alternativeName>
</protein>
<accession>A0A091BL40</accession>
<keyword evidence="12" id="KW-1185">Reference proteome</keyword>
<dbReference type="RefSeq" id="WP_026816176.1">
    <property type="nucleotide sequence ID" value="NZ_AUFF01000001.1"/>
</dbReference>
<dbReference type="STRING" id="1121013.GCA_000426365_00708"/>
<keyword evidence="5" id="KW-0479">Metal-binding</keyword>
<dbReference type="GO" id="GO:0030091">
    <property type="term" value="P:protein repair"/>
    <property type="evidence" value="ECO:0007669"/>
    <property type="project" value="InterPro"/>
</dbReference>
<comment type="cofactor">
    <cofactor evidence="1">
        <name>Zn(2+)</name>
        <dbReference type="ChEBI" id="CHEBI:29105"/>
    </cofactor>
</comment>
<organism evidence="11 12">
    <name type="scientific">Arenimonas composti TR7-09 = DSM 18010</name>
    <dbReference type="NCBI Taxonomy" id="1121013"/>
    <lineage>
        <taxon>Bacteria</taxon>
        <taxon>Pseudomonadati</taxon>
        <taxon>Pseudomonadota</taxon>
        <taxon>Gammaproteobacteria</taxon>
        <taxon>Lysobacterales</taxon>
        <taxon>Lysobacteraceae</taxon>
        <taxon>Arenimonas</taxon>
    </lineage>
</organism>
<dbReference type="EMBL" id="AWXU01000004">
    <property type="protein sequence ID" value="KFN51519.1"/>
    <property type="molecule type" value="Genomic_DNA"/>
</dbReference>
<comment type="caution">
    <text evidence="11">The sequence shown here is derived from an EMBL/GenBank/DDBJ whole genome shotgun (WGS) entry which is preliminary data.</text>
</comment>
<feature type="domain" description="MsrB" evidence="10">
    <location>
        <begin position="26"/>
        <end position="148"/>
    </location>
</feature>
<sequence>MHDWKLVSERAGKGNPLPPRRDDRSEAQWRAVLADDVFRITRMAATERPFSSEMCGLFEPGIYRCACCGTELFDAGTKFESGTGWPSFSQPLADDVIAYIDDRSYGMRRVETRCNVCDAHLGHVFPDGPAPTGLRYCINALALEKKAIPGL</sequence>
<evidence type="ECO:0000256" key="1">
    <source>
        <dbReference type="ARBA" id="ARBA00001947"/>
    </source>
</evidence>
<dbReference type="InterPro" id="IPR011057">
    <property type="entry name" value="Mss4-like_sf"/>
</dbReference>
<dbReference type="NCBIfam" id="TIGR00357">
    <property type="entry name" value="peptide-methionine (R)-S-oxide reductase MsrB"/>
    <property type="match status" value="1"/>
</dbReference>
<dbReference type="GO" id="GO:0005737">
    <property type="term" value="C:cytoplasm"/>
    <property type="evidence" value="ECO:0007669"/>
    <property type="project" value="TreeGrafter"/>
</dbReference>
<dbReference type="GO" id="GO:0006979">
    <property type="term" value="P:response to oxidative stress"/>
    <property type="evidence" value="ECO:0007669"/>
    <property type="project" value="InterPro"/>
</dbReference>
<reference evidence="11 12" key="1">
    <citation type="submission" date="2013-09" db="EMBL/GenBank/DDBJ databases">
        <title>Genome sequencing of Arenimonas composti.</title>
        <authorList>
            <person name="Chen F."/>
            <person name="Wang G."/>
        </authorList>
    </citation>
    <scope>NUCLEOTIDE SEQUENCE [LARGE SCALE GENOMIC DNA]</scope>
    <source>
        <strain evidence="11 12">TR7-09</strain>
    </source>
</reference>
<comment type="similarity">
    <text evidence="2">Belongs to the MsrB Met sulfoxide reductase family.</text>
</comment>
<evidence type="ECO:0000256" key="6">
    <source>
        <dbReference type="ARBA" id="ARBA00022833"/>
    </source>
</evidence>
<dbReference type="PROSITE" id="PS51790">
    <property type="entry name" value="MSRB"/>
    <property type="match status" value="1"/>
</dbReference>
<dbReference type="Proteomes" id="UP000029391">
    <property type="component" value="Unassembled WGS sequence"/>
</dbReference>
<evidence type="ECO:0000256" key="9">
    <source>
        <dbReference type="ARBA" id="ARBA00075819"/>
    </source>
</evidence>
<comment type="catalytic activity">
    <reaction evidence="8">
        <text>L-methionyl-[protein] + [thioredoxin]-disulfide + H2O = L-methionyl-(R)-S-oxide-[protein] + [thioredoxin]-dithiol</text>
        <dbReference type="Rhea" id="RHEA:24164"/>
        <dbReference type="Rhea" id="RHEA-COMP:10698"/>
        <dbReference type="Rhea" id="RHEA-COMP:10700"/>
        <dbReference type="Rhea" id="RHEA-COMP:12313"/>
        <dbReference type="Rhea" id="RHEA-COMP:12314"/>
        <dbReference type="ChEBI" id="CHEBI:15377"/>
        <dbReference type="ChEBI" id="CHEBI:16044"/>
        <dbReference type="ChEBI" id="CHEBI:29950"/>
        <dbReference type="ChEBI" id="CHEBI:45764"/>
        <dbReference type="ChEBI" id="CHEBI:50058"/>
        <dbReference type="EC" id="1.8.4.12"/>
    </reaction>
</comment>
<evidence type="ECO:0000313" key="11">
    <source>
        <dbReference type="EMBL" id="KFN51519.1"/>
    </source>
</evidence>
<dbReference type="InterPro" id="IPR002579">
    <property type="entry name" value="Met_Sox_Rdtase_MsrB_dom"/>
</dbReference>
<dbReference type="GO" id="GO:0046872">
    <property type="term" value="F:metal ion binding"/>
    <property type="evidence" value="ECO:0007669"/>
    <property type="project" value="UniProtKB-KW"/>
</dbReference>
<gene>
    <name evidence="11" type="ORF">P873_00230</name>
</gene>
<evidence type="ECO:0000256" key="5">
    <source>
        <dbReference type="ARBA" id="ARBA00022723"/>
    </source>
</evidence>
<keyword evidence="6" id="KW-0862">Zinc</keyword>
<dbReference type="PANTHER" id="PTHR10173:SF52">
    <property type="entry name" value="METHIONINE-R-SULFOXIDE REDUCTASE B1"/>
    <property type="match status" value="1"/>
</dbReference>
<dbReference type="EC" id="1.8.4.12" evidence="3"/>
<evidence type="ECO:0000313" key="12">
    <source>
        <dbReference type="Proteomes" id="UP000029391"/>
    </source>
</evidence>
<dbReference type="InterPro" id="IPR028427">
    <property type="entry name" value="Met_Sox_Rdtase_MsrB"/>
</dbReference>
<dbReference type="Pfam" id="PF01641">
    <property type="entry name" value="SelR"/>
    <property type="match status" value="1"/>
</dbReference>
<evidence type="ECO:0000256" key="4">
    <source>
        <dbReference type="ARBA" id="ARBA00021130"/>
    </source>
</evidence>
<dbReference type="Gene3D" id="2.170.150.20">
    <property type="entry name" value="Peptide methionine sulfoxide reductase"/>
    <property type="match status" value="1"/>
</dbReference>
<dbReference type="AlphaFoldDB" id="A0A091BL40"/>